<comment type="similarity">
    <text evidence="1">Belongs to the DeSI family.</text>
</comment>
<dbReference type="Pfam" id="PF05903">
    <property type="entry name" value="Peptidase_C97"/>
    <property type="match status" value="1"/>
</dbReference>
<dbReference type="InParanoid" id="A0A1Z5K1A5"/>
<evidence type="ECO:0000256" key="2">
    <source>
        <dbReference type="ARBA" id="ARBA00022670"/>
    </source>
</evidence>
<dbReference type="GO" id="GO:0070646">
    <property type="term" value="P:protein modification by small protein removal"/>
    <property type="evidence" value="ECO:0007669"/>
    <property type="project" value="TreeGrafter"/>
</dbReference>
<dbReference type="Gene3D" id="1.25.10.10">
    <property type="entry name" value="Leucine-rich Repeat Variant"/>
    <property type="match status" value="1"/>
</dbReference>
<dbReference type="SUPFAM" id="SSF48371">
    <property type="entry name" value="ARM repeat"/>
    <property type="match status" value="1"/>
</dbReference>
<dbReference type="InterPro" id="IPR016024">
    <property type="entry name" value="ARM-type_fold"/>
</dbReference>
<evidence type="ECO:0000313" key="5">
    <source>
        <dbReference type="EMBL" id="GAX19886.1"/>
    </source>
</evidence>
<dbReference type="InterPro" id="IPR011989">
    <property type="entry name" value="ARM-like"/>
</dbReference>
<sequence length="468" mass="50963">MSTWSVQLAVYDLSQGMARGLSAQFLGPAHAIDIIPHTGIVVYGREYFFGGGIQSEPPDLFRRNTGLHPIQIISLGTTTVTQVEFERWCATMMVSGQYSAAAYDLLSRNCNNFSHDAALQGLRLSTGVPQWILDVPSRFLSSPMGQLVRPMLQNMQLTSVEGAQPVGNAVSSATAPPAFNPWANISPPTETNVSRLLETPTLDAFSKPLLANDKSTVPLCIKKVRACLGESEQNALDRFYSLWTNGEPIDSHLSKDVCDSICTCFTADPSVLSFALMLFRIIILTANAEDILACLNWIRTNLGSIESPLHTSVAARALAWTCLANWMSKSSKESFVDELVDLAIADLPHASQPRPEVRQAASAFLFNTVLMRIQVGENLNSEISDAEVTLLCSALEGLTDEPDALVQLRRLMIAGRILKPRTAVQTSSVSLVQDLGLVEAIRAISLKSPESKMDEQCKALATDLIQIL</sequence>
<dbReference type="EMBL" id="BDSP01000141">
    <property type="protein sequence ID" value="GAX19886.1"/>
    <property type="molecule type" value="Genomic_DNA"/>
</dbReference>
<dbReference type="Proteomes" id="UP000198406">
    <property type="component" value="Unassembled WGS sequence"/>
</dbReference>
<organism evidence="5 6">
    <name type="scientific">Fistulifera solaris</name>
    <name type="common">Oleaginous diatom</name>
    <dbReference type="NCBI Taxonomy" id="1519565"/>
    <lineage>
        <taxon>Eukaryota</taxon>
        <taxon>Sar</taxon>
        <taxon>Stramenopiles</taxon>
        <taxon>Ochrophyta</taxon>
        <taxon>Bacillariophyta</taxon>
        <taxon>Bacillariophyceae</taxon>
        <taxon>Bacillariophycidae</taxon>
        <taxon>Naviculales</taxon>
        <taxon>Naviculaceae</taxon>
        <taxon>Fistulifera</taxon>
    </lineage>
</organism>
<reference evidence="5 6" key="1">
    <citation type="journal article" date="2015" name="Plant Cell">
        <title>Oil accumulation by the oleaginous diatom Fistulifera solaris as revealed by the genome and transcriptome.</title>
        <authorList>
            <person name="Tanaka T."/>
            <person name="Maeda Y."/>
            <person name="Veluchamy A."/>
            <person name="Tanaka M."/>
            <person name="Abida H."/>
            <person name="Marechal E."/>
            <person name="Bowler C."/>
            <person name="Muto M."/>
            <person name="Sunaga Y."/>
            <person name="Tanaka M."/>
            <person name="Yoshino T."/>
            <person name="Taniguchi T."/>
            <person name="Fukuda Y."/>
            <person name="Nemoto M."/>
            <person name="Matsumoto M."/>
            <person name="Wong P.S."/>
            <person name="Aburatani S."/>
            <person name="Fujibuchi W."/>
        </authorList>
    </citation>
    <scope>NUCLEOTIDE SEQUENCE [LARGE SCALE GENOMIC DNA]</scope>
    <source>
        <strain evidence="5 6">JPCC DA0580</strain>
    </source>
</reference>
<protein>
    <recommendedName>
        <fullName evidence="4">PPPDE domain-containing protein</fullName>
    </recommendedName>
</protein>
<dbReference type="Gene3D" id="3.90.1720.30">
    <property type="entry name" value="PPPDE domains"/>
    <property type="match status" value="1"/>
</dbReference>
<accession>A0A1Z5K1A5</accession>
<keyword evidence="3" id="KW-0378">Hydrolase</keyword>
<dbReference type="PROSITE" id="PS51858">
    <property type="entry name" value="PPPDE"/>
    <property type="match status" value="1"/>
</dbReference>
<comment type="caution">
    <text evidence="5">The sequence shown here is derived from an EMBL/GenBank/DDBJ whole genome shotgun (WGS) entry which is preliminary data.</text>
</comment>
<dbReference type="PANTHER" id="PTHR12378">
    <property type="entry name" value="DESUMOYLATING ISOPEPTIDASE"/>
    <property type="match status" value="1"/>
</dbReference>
<dbReference type="OrthoDB" id="21221at2759"/>
<dbReference type="GO" id="GO:0008233">
    <property type="term" value="F:peptidase activity"/>
    <property type="evidence" value="ECO:0007669"/>
    <property type="project" value="UniProtKB-KW"/>
</dbReference>
<gene>
    <name evidence="5" type="ORF">FisN_1Lh647</name>
</gene>
<name>A0A1Z5K1A5_FISSO</name>
<evidence type="ECO:0000259" key="4">
    <source>
        <dbReference type="PROSITE" id="PS51858"/>
    </source>
</evidence>
<keyword evidence="6" id="KW-1185">Reference proteome</keyword>
<proteinExistence type="inferred from homology"/>
<dbReference type="SMART" id="SM01179">
    <property type="entry name" value="DUF862"/>
    <property type="match status" value="1"/>
</dbReference>
<keyword evidence="2" id="KW-0645">Protease</keyword>
<dbReference type="AlphaFoldDB" id="A0A1Z5K1A5"/>
<evidence type="ECO:0000256" key="1">
    <source>
        <dbReference type="ARBA" id="ARBA00008140"/>
    </source>
</evidence>
<feature type="domain" description="PPPDE" evidence="4">
    <location>
        <begin position="4"/>
        <end position="153"/>
    </location>
</feature>
<dbReference type="PANTHER" id="PTHR12378:SF7">
    <property type="entry name" value="DESUMOYLATING ISOPEPTIDASE 1"/>
    <property type="match status" value="1"/>
</dbReference>
<evidence type="ECO:0000256" key="3">
    <source>
        <dbReference type="ARBA" id="ARBA00022801"/>
    </source>
</evidence>
<dbReference type="InterPro" id="IPR042266">
    <property type="entry name" value="PPPDE_sf"/>
</dbReference>
<dbReference type="GO" id="GO:0006508">
    <property type="term" value="P:proteolysis"/>
    <property type="evidence" value="ECO:0007669"/>
    <property type="project" value="UniProtKB-KW"/>
</dbReference>
<dbReference type="InterPro" id="IPR008580">
    <property type="entry name" value="PPPDE_dom"/>
</dbReference>
<evidence type="ECO:0000313" key="6">
    <source>
        <dbReference type="Proteomes" id="UP000198406"/>
    </source>
</evidence>